<feature type="region of interest" description="Disordered" evidence="1">
    <location>
        <begin position="287"/>
        <end position="321"/>
    </location>
</feature>
<proteinExistence type="predicted"/>
<name>A0ABR2ELA4_9ROSI</name>
<dbReference type="PANTHER" id="PTHR36066:SF8">
    <property type="entry name" value="TRANSCRIPTION FACTOR SAC51"/>
    <property type="match status" value="1"/>
</dbReference>
<dbReference type="Proteomes" id="UP001472677">
    <property type="component" value="Unassembled WGS sequence"/>
</dbReference>
<evidence type="ECO:0000313" key="3">
    <source>
        <dbReference type="Proteomes" id="UP001472677"/>
    </source>
</evidence>
<gene>
    <name evidence="2" type="ORF">V6N12_010833</name>
</gene>
<reference evidence="2 3" key="1">
    <citation type="journal article" date="2024" name="G3 (Bethesda)">
        <title>Genome assembly of Hibiscus sabdariffa L. provides insights into metabolisms of medicinal natural products.</title>
        <authorList>
            <person name="Kim T."/>
        </authorList>
    </citation>
    <scope>NUCLEOTIDE SEQUENCE [LARGE SCALE GENOMIC DNA]</scope>
    <source>
        <strain evidence="2">TK-2024</strain>
        <tissue evidence="2">Old leaves</tissue>
    </source>
</reference>
<feature type="region of interest" description="Disordered" evidence="1">
    <location>
        <begin position="330"/>
        <end position="349"/>
    </location>
</feature>
<dbReference type="EMBL" id="JBBPBM010000012">
    <property type="protein sequence ID" value="KAK8562763.1"/>
    <property type="molecule type" value="Genomic_DNA"/>
</dbReference>
<evidence type="ECO:0000256" key="1">
    <source>
        <dbReference type="SAM" id="MobiDB-lite"/>
    </source>
</evidence>
<evidence type="ECO:0008006" key="4">
    <source>
        <dbReference type="Google" id="ProtNLM"/>
    </source>
</evidence>
<protein>
    <recommendedName>
        <fullName evidence="4">BHLH domain-containing protein</fullName>
    </recommendedName>
</protein>
<keyword evidence="3" id="KW-1185">Reference proteome</keyword>
<dbReference type="PANTHER" id="PTHR36066">
    <property type="entry name" value="TRANSCRIPTION FACTOR BHLH145"/>
    <property type="match status" value="1"/>
</dbReference>
<organism evidence="2 3">
    <name type="scientific">Hibiscus sabdariffa</name>
    <name type="common">roselle</name>
    <dbReference type="NCBI Taxonomy" id="183260"/>
    <lineage>
        <taxon>Eukaryota</taxon>
        <taxon>Viridiplantae</taxon>
        <taxon>Streptophyta</taxon>
        <taxon>Embryophyta</taxon>
        <taxon>Tracheophyta</taxon>
        <taxon>Spermatophyta</taxon>
        <taxon>Magnoliopsida</taxon>
        <taxon>eudicotyledons</taxon>
        <taxon>Gunneridae</taxon>
        <taxon>Pentapetalae</taxon>
        <taxon>rosids</taxon>
        <taxon>malvids</taxon>
        <taxon>Malvales</taxon>
        <taxon>Malvaceae</taxon>
        <taxon>Malvoideae</taxon>
        <taxon>Hibiscus</taxon>
    </lineage>
</organism>
<evidence type="ECO:0000313" key="2">
    <source>
        <dbReference type="EMBL" id="KAK8562763.1"/>
    </source>
</evidence>
<dbReference type="Pfam" id="PF23173">
    <property type="entry name" value="bHLH_SAC51"/>
    <property type="match status" value="1"/>
</dbReference>
<accession>A0ABR2ELA4</accession>
<comment type="caution">
    <text evidence="2">The sequence shown here is derived from an EMBL/GenBank/DDBJ whole genome shotgun (WGS) entry which is preliminary data.</text>
</comment>
<sequence length="456" mass="50306">MVCQAASQTRFRALKHENGIAGKPTIVVRVIACFQPMEDCQAEYFRHLLKPVTIVHYLECSSCMVRTNHSWLLPQRSSWQLPDLSCMSASLEPRQPECLPAYINPGSHMLSASISKPGSLVPGTNHGTHFLPADIAMPGPADISVLKTEQKHHPHEFLQQFYPGFPTSLPSPGSYLNEQQFMFANGHGGRAIANLVPGSTQKGLVIFDQSGSQTRLICGPFQSPYQYATTATTEVASSLDFHEGQGVKTDSLVPTPPALQEEYDENHLAAEESEMHEDTEELNALLYSDDDYGDDDGDDDDDDEVTSTAHSPIGVKRNYEDQDHVYDVTEQVASSNGPSKRQKLLNDGNKQPIMVDQSSHEYDSDADSSYAIGQNHREETLHDEQSIKDKIRTTLKILESMIPGAKGKNPLLVLDESIDYLKKASKSKVTNALNAWEEAAGSVVCAVKQGPPWPWI</sequence>
<dbReference type="InterPro" id="IPR037546">
    <property type="entry name" value="SAC51-like"/>
</dbReference>
<feature type="compositionally biased region" description="Acidic residues" evidence="1">
    <location>
        <begin position="288"/>
        <end position="305"/>
    </location>
</feature>